<evidence type="ECO:0000259" key="3">
    <source>
        <dbReference type="SMART" id="SM00359"/>
    </source>
</evidence>
<dbReference type="EMBL" id="CP014265">
    <property type="protein sequence ID" value="AMK14708.1"/>
    <property type="molecule type" value="Genomic_DNA"/>
</dbReference>
<evidence type="ECO:0000313" key="5">
    <source>
        <dbReference type="Proteomes" id="UP000066376"/>
    </source>
</evidence>
<dbReference type="Gene3D" id="3.40.50.10630">
    <property type="entry name" value="Uracil-DNA glycosylase-like"/>
    <property type="match status" value="1"/>
</dbReference>
<dbReference type="Proteomes" id="UP000066376">
    <property type="component" value="Chromosome"/>
</dbReference>
<dbReference type="InterPro" id="IPR038250">
    <property type="entry name" value="TGT_C2_sf"/>
</dbReference>
<accession>A0A126QXZ5</accession>
<dbReference type="Pfam" id="PF17884">
    <property type="entry name" value="DUF5591"/>
    <property type="match status" value="1"/>
</dbReference>
<dbReference type="InterPro" id="IPR004521">
    <property type="entry name" value="Uncharacterised_CHP00451"/>
</dbReference>
<name>A0A126QXZ5_METOL</name>
<dbReference type="InterPro" id="IPR036974">
    <property type="entry name" value="PUA_sf"/>
</dbReference>
<dbReference type="SUPFAM" id="SSF88697">
    <property type="entry name" value="PUA domain-like"/>
    <property type="match status" value="1"/>
</dbReference>
<dbReference type="Pfam" id="PF01472">
    <property type="entry name" value="PUA"/>
    <property type="match status" value="1"/>
</dbReference>
<dbReference type="STRING" id="294671.YLM1_0148"/>
<dbReference type="Gene3D" id="3.10.450.90">
    <property type="entry name" value="ArcTGT, C2 domain"/>
    <property type="match status" value="1"/>
</dbReference>
<dbReference type="NCBIfam" id="TIGR00451">
    <property type="entry name" value="unchar_dom_2"/>
    <property type="match status" value="1"/>
</dbReference>
<dbReference type="InterPro" id="IPR029402">
    <property type="entry name" value="TGT_C2"/>
</dbReference>
<dbReference type="PROSITE" id="PS50890">
    <property type="entry name" value="PUA"/>
    <property type="match status" value="1"/>
</dbReference>
<dbReference type="SMART" id="SM00359">
    <property type="entry name" value="PUA"/>
    <property type="match status" value="1"/>
</dbReference>
<reference evidence="5" key="2">
    <citation type="submission" date="2016-02" db="EMBL/GenBank/DDBJ databases">
        <title>The draft genome sequence of the rumen methanogen Methanobrevibacter olleyae YLM1.</title>
        <authorList>
            <consortium name="New Zealand Agricultural Greenhouse Gas Research Centre/Pastoral Greenhouse Gas Research Consortium"/>
            <person name="Kelly W.J."/>
            <person name="Li D."/>
            <person name="Lambie S.C."/>
            <person name="Attwood G.T."/>
            <person name="Altermann E."/>
            <person name="Leahy S.C."/>
        </authorList>
    </citation>
    <scope>NUCLEOTIDE SEQUENCE [LARGE SCALE GENOMIC DNA]</scope>
    <source>
        <strain evidence="5">YLM1</strain>
    </source>
</reference>
<evidence type="ECO:0000256" key="1">
    <source>
        <dbReference type="ARBA" id="ARBA00008906"/>
    </source>
</evidence>
<dbReference type="InterPro" id="IPR040777">
    <property type="entry name" value="DUF5591"/>
</dbReference>
<evidence type="ECO:0000313" key="4">
    <source>
        <dbReference type="EMBL" id="AMK14708.1"/>
    </source>
</evidence>
<dbReference type="Gene3D" id="2.30.130.10">
    <property type="entry name" value="PUA domain"/>
    <property type="match status" value="1"/>
</dbReference>
<dbReference type="GeneID" id="28488443"/>
<keyword evidence="5" id="KW-1185">Reference proteome</keyword>
<sequence>MKVICSSDESLFRPEVVRWRERMSMMTPIGDVVVVLPCSMKKPYSNSQSHQKFRRATKGYQELIVTSPFGICPREMENTFPIQSYDVAVSGDWNEEEIRLAGELLRDYVGDKAVIANVDGGYEEVCREYLDNCTYVCVDGRPTSPESIFNLREELKKYPKTKHKDRVLNELKSIAKYQFGLEAEKIITDDVVTKGRYHRNIYSEGKQLALLNRDIGLYTLNLEGARRLAELGIHIVEIDFDLKTNSLFAPGIVNADLTILPKDEVVVVRNDEVVAVGKAVLTGKEMMESRNGIGVKIRHRKKN</sequence>
<proteinExistence type="inferred from homology"/>
<dbReference type="InterPro" id="IPR036895">
    <property type="entry name" value="Uracil-DNA_glycosylase-like_sf"/>
</dbReference>
<comment type="similarity">
    <text evidence="1">Belongs to the archaeosine synthase type 1 family.</text>
</comment>
<dbReference type="RefSeq" id="WP_067145349.1">
    <property type="nucleotide sequence ID" value="NZ_CP014265.1"/>
</dbReference>
<dbReference type="GO" id="GO:0008033">
    <property type="term" value="P:tRNA processing"/>
    <property type="evidence" value="ECO:0007669"/>
    <property type="project" value="UniProtKB-KW"/>
</dbReference>
<feature type="domain" description="PUA" evidence="3">
    <location>
        <begin position="234"/>
        <end position="302"/>
    </location>
</feature>
<dbReference type="SUPFAM" id="SSF52141">
    <property type="entry name" value="Uracil-DNA glycosylase-like"/>
    <property type="match status" value="1"/>
</dbReference>
<dbReference type="GO" id="GO:0003723">
    <property type="term" value="F:RNA binding"/>
    <property type="evidence" value="ECO:0007669"/>
    <property type="project" value="InterPro"/>
</dbReference>
<dbReference type="PATRIC" id="fig|294671.3.peg.149"/>
<protein>
    <submittedName>
        <fullName evidence="4">RNA-binding protein</fullName>
    </submittedName>
</protein>
<dbReference type="InterPro" id="IPR002478">
    <property type="entry name" value="PUA"/>
</dbReference>
<dbReference type="KEGG" id="mol:YLM1_0148"/>
<evidence type="ECO:0000256" key="2">
    <source>
        <dbReference type="ARBA" id="ARBA00022694"/>
    </source>
</evidence>
<gene>
    <name evidence="4" type="ORF">YLM1_0148</name>
</gene>
<dbReference type="AlphaFoldDB" id="A0A126QXZ5"/>
<organism evidence="4 5">
    <name type="scientific">Methanobrevibacter olleyae</name>
    <dbReference type="NCBI Taxonomy" id="294671"/>
    <lineage>
        <taxon>Archaea</taxon>
        <taxon>Methanobacteriati</taxon>
        <taxon>Methanobacteriota</taxon>
        <taxon>Methanomada group</taxon>
        <taxon>Methanobacteria</taxon>
        <taxon>Methanobacteriales</taxon>
        <taxon>Methanobacteriaceae</taxon>
        <taxon>Methanobrevibacter</taxon>
    </lineage>
</organism>
<dbReference type="Pfam" id="PF14810">
    <property type="entry name" value="TGT_C2"/>
    <property type="match status" value="1"/>
</dbReference>
<keyword evidence="2" id="KW-0819">tRNA processing</keyword>
<dbReference type="InterPro" id="IPR015947">
    <property type="entry name" value="PUA-like_sf"/>
</dbReference>
<reference evidence="4 5" key="1">
    <citation type="journal article" date="2016" name="Genome Announc.">
        <title>Draft Genome Sequence of the Rumen Methanogen Methanobrevibacter olleyae YLM1.</title>
        <authorList>
            <person name="Kelly W.J."/>
            <person name="Li D."/>
            <person name="Lambie S.C."/>
            <person name="Cox F."/>
            <person name="Attwood G.T."/>
            <person name="Altermann E."/>
            <person name="Leahy S.C."/>
        </authorList>
    </citation>
    <scope>NUCLEOTIDE SEQUENCE [LARGE SCALE GENOMIC DNA]</scope>
    <source>
        <strain evidence="4 5">YLM1</strain>
    </source>
</reference>